<dbReference type="EMBL" id="JADLQX010000003">
    <property type="protein sequence ID" value="MBF6297177.1"/>
    <property type="molecule type" value="Genomic_DNA"/>
</dbReference>
<organism evidence="2 3">
    <name type="scientific">Nocardia amamiensis</name>
    <dbReference type="NCBI Taxonomy" id="404578"/>
    <lineage>
        <taxon>Bacteria</taxon>
        <taxon>Bacillati</taxon>
        <taxon>Actinomycetota</taxon>
        <taxon>Actinomycetes</taxon>
        <taxon>Mycobacteriales</taxon>
        <taxon>Nocardiaceae</taxon>
        <taxon>Nocardia</taxon>
    </lineage>
</organism>
<dbReference type="InterPro" id="IPR043917">
    <property type="entry name" value="DUF5753"/>
</dbReference>
<dbReference type="Proteomes" id="UP000702209">
    <property type="component" value="Unassembled WGS sequence"/>
</dbReference>
<evidence type="ECO:0000313" key="2">
    <source>
        <dbReference type="EMBL" id="MBF6297177.1"/>
    </source>
</evidence>
<accession>A0ABS0CKN6</accession>
<evidence type="ECO:0000313" key="3">
    <source>
        <dbReference type="Proteomes" id="UP000702209"/>
    </source>
</evidence>
<comment type="caution">
    <text evidence="2">The sequence shown here is derived from an EMBL/GenBank/DDBJ whole genome shotgun (WGS) entry which is preliminary data.</text>
</comment>
<protein>
    <recommendedName>
        <fullName evidence="1">DUF5753 domain-containing protein</fullName>
    </recommendedName>
</protein>
<name>A0ABS0CKN6_9NOCA</name>
<dbReference type="Pfam" id="PF19054">
    <property type="entry name" value="DUF5753"/>
    <property type="match status" value="1"/>
</dbReference>
<sequence length="94" mass="10597">MPPNVSVRILPDTAGFPVGTTTGPFTMLDFGTDNEGEPLEPPVVYVESYVGSVHLERPDSVRRCRKAFEKIQWVALDRTQSKHLLRRVAKEYVP</sequence>
<reference evidence="2 3" key="1">
    <citation type="submission" date="2020-10" db="EMBL/GenBank/DDBJ databases">
        <title>Identification of Nocardia species via Next-generation sequencing and recognition of intraspecies genetic diversity.</title>
        <authorList>
            <person name="Li P."/>
            <person name="Li P."/>
            <person name="Lu B."/>
        </authorList>
    </citation>
    <scope>NUCLEOTIDE SEQUENCE [LARGE SCALE GENOMIC DNA]</scope>
    <source>
        <strain evidence="2 3">BJ06-0157</strain>
    </source>
</reference>
<evidence type="ECO:0000259" key="1">
    <source>
        <dbReference type="Pfam" id="PF19054"/>
    </source>
</evidence>
<keyword evidence="3" id="KW-1185">Reference proteome</keyword>
<feature type="domain" description="DUF5753" evidence="1">
    <location>
        <begin position="3"/>
        <end position="87"/>
    </location>
</feature>
<gene>
    <name evidence="2" type="ORF">IU459_06420</name>
</gene>
<proteinExistence type="predicted"/>